<sequence length="223" mass="21360">MSNKARFLTAVGAAAAAVALAAPSATAGPTAAWNVTPTGNFTGTAGVTTLTDNIGNAIQCATASANGNAPASPTAGPLLANITAASFNSPCTGPFGSTWTVSAVTPWTINGNTPGGYAAGAGTNGTGKTTGWIGGIQATVTGTSVLGPCTFKVTGTVDAVYNNPSTGGANGTLAVAPAATSPRLLTIGSKSGAGCSIVGATATFKGTYTVKHTSGVSPVITYS</sequence>
<reference evidence="3" key="1">
    <citation type="submission" date="2023-07" db="EMBL/GenBank/DDBJ databases">
        <title>30 novel species of actinomycetes from the DSMZ collection.</title>
        <authorList>
            <person name="Nouioui I."/>
        </authorList>
    </citation>
    <scope>NUCLEOTIDE SEQUENCE [LARGE SCALE GENOMIC DNA]</scope>
    <source>
        <strain evidence="3">DSM 41770</strain>
    </source>
</reference>
<feature type="chain" id="PRO_5047533483" description="Secreted protein" evidence="1">
    <location>
        <begin position="28"/>
        <end position="223"/>
    </location>
</feature>
<evidence type="ECO:0000313" key="2">
    <source>
        <dbReference type="EMBL" id="MDT0430849.1"/>
    </source>
</evidence>
<dbReference type="EMBL" id="JAVREX010000012">
    <property type="protein sequence ID" value="MDT0430849.1"/>
    <property type="molecule type" value="Genomic_DNA"/>
</dbReference>
<dbReference type="PROSITE" id="PS51318">
    <property type="entry name" value="TAT"/>
    <property type="match status" value="1"/>
</dbReference>
<evidence type="ECO:0000256" key="1">
    <source>
        <dbReference type="SAM" id="SignalP"/>
    </source>
</evidence>
<evidence type="ECO:0000313" key="3">
    <source>
        <dbReference type="Proteomes" id="UP001183777"/>
    </source>
</evidence>
<keyword evidence="3" id="KW-1185">Reference proteome</keyword>
<dbReference type="RefSeq" id="WP_200697205.1">
    <property type="nucleotide sequence ID" value="NZ_JAVREX010000012.1"/>
</dbReference>
<keyword evidence="1" id="KW-0732">Signal</keyword>
<comment type="caution">
    <text evidence="2">The sequence shown here is derived from an EMBL/GenBank/DDBJ whole genome shotgun (WGS) entry which is preliminary data.</text>
</comment>
<proteinExistence type="predicted"/>
<dbReference type="InterPro" id="IPR006311">
    <property type="entry name" value="TAT_signal"/>
</dbReference>
<evidence type="ECO:0008006" key="4">
    <source>
        <dbReference type="Google" id="ProtNLM"/>
    </source>
</evidence>
<protein>
    <recommendedName>
        <fullName evidence="4">Secreted protein</fullName>
    </recommendedName>
</protein>
<feature type="signal peptide" evidence="1">
    <location>
        <begin position="1"/>
        <end position="27"/>
    </location>
</feature>
<dbReference type="Proteomes" id="UP001183777">
    <property type="component" value="Unassembled WGS sequence"/>
</dbReference>
<name>A0ABU2RSE4_9ACTN</name>
<organism evidence="2 3">
    <name type="scientific">Streptomyces salyersiae</name>
    <dbReference type="NCBI Taxonomy" id="3075530"/>
    <lineage>
        <taxon>Bacteria</taxon>
        <taxon>Bacillati</taxon>
        <taxon>Actinomycetota</taxon>
        <taxon>Actinomycetes</taxon>
        <taxon>Kitasatosporales</taxon>
        <taxon>Streptomycetaceae</taxon>
        <taxon>Streptomyces</taxon>
    </lineage>
</organism>
<accession>A0ABU2RSE4</accession>
<gene>
    <name evidence="2" type="ORF">RM649_24790</name>
</gene>